<keyword evidence="3" id="KW-1185">Reference proteome</keyword>
<dbReference type="AlphaFoldDB" id="A0AAE0FL83"/>
<evidence type="ECO:0000259" key="1">
    <source>
        <dbReference type="Pfam" id="PF01370"/>
    </source>
</evidence>
<sequence>VESYAQSVVDSYGARKVYCEAYLAATHKSERFPYTAIRLPSVVGAAADWRHSKLQAWIDKGNPIDPAGGKGTQFRVIYSGDVATAVLAVLRRKEETLGLAINFAQAERPTLAEYLQCCARAMDKKPVRAGFFSYSQSLPDAEPLCNYENQGVLDTSLAQKLLAWEPTPMKTWMEETVEWHKNGFPGGDLAIGGIDNIRS</sequence>
<organism evidence="2 3">
    <name type="scientific">Cymbomonas tetramitiformis</name>
    <dbReference type="NCBI Taxonomy" id="36881"/>
    <lineage>
        <taxon>Eukaryota</taxon>
        <taxon>Viridiplantae</taxon>
        <taxon>Chlorophyta</taxon>
        <taxon>Pyramimonadophyceae</taxon>
        <taxon>Pyramimonadales</taxon>
        <taxon>Pyramimonadaceae</taxon>
        <taxon>Cymbomonas</taxon>
    </lineage>
</organism>
<dbReference type="Proteomes" id="UP001190700">
    <property type="component" value="Unassembled WGS sequence"/>
</dbReference>
<dbReference type="InterPro" id="IPR001509">
    <property type="entry name" value="Epimerase_deHydtase"/>
</dbReference>
<accession>A0AAE0FL83</accession>
<dbReference type="Gene3D" id="3.40.50.720">
    <property type="entry name" value="NAD(P)-binding Rossmann-like Domain"/>
    <property type="match status" value="1"/>
</dbReference>
<evidence type="ECO:0000313" key="3">
    <source>
        <dbReference type="Proteomes" id="UP001190700"/>
    </source>
</evidence>
<protein>
    <recommendedName>
        <fullName evidence="1">NAD-dependent epimerase/dehydratase domain-containing protein</fullName>
    </recommendedName>
</protein>
<comment type="caution">
    <text evidence="2">The sequence shown here is derived from an EMBL/GenBank/DDBJ whole genome shotgun (WGS) entry which is preliminary data.</text>
</comment>
<evidence type="ECO:0000313" key="2">
    <source>
        <dbReference type="EMBL" id="KAK3261866.1"/>
    </source>
</evidence>
<feature type="domain" description="NAD-dependent epimerase/dehydratase" evidence="1">
    <location>
        <begin position="11"/>
        <end position="95"/>
    </location>
</feature>
<dbReference type="Pfam" id="PF01370">
    <property type="entry name" value="Epimerase"/>
    <property type="match status" value="1"/>
</dbReference>
<name>A0AAE0FL83_9CHLO</name>
<feature type="non-terminal residue" evidence="2">
    <location>
        <position position="1"/>
    </location>
</feature>
<reference evidence="2 3" key="1">
    <citation type="journal article" date="2015" name="Genome Biol. Evol.">
        <title>Comparative Genomics of a Bacterivorous Green Alga Reveals Evolutionary Causalities and Consequences of Phago-Mixotrophic Mode of Nutrition.</title>
        <authorList>
            <person name="Burns J.A."/>
            <person name="Paasch A."/>
            <person name="Narechania A."/>
            <person name="Kim E."/>
        </authorList>
    </citation>
    <scope>NUCLEOTIDE SEQUENCE [LARGE SCALE GENOMIC DNA]</scope>
    <source>
        <strain evidence="2 3">PLY_AMNH</strain>
    </source>
</reference>
<dbReference type="InterPro" id="IPR036291">
    <property type="entry name" value="NAD(P)-bd_dom_sf"/>
</dbReference>
<gene>
    <name evidence="2" type="ORF">CYMTET_29248</name>
</gene>
<dbReference type="EMBL" id="LGRX02016591">
    <property type="protein sequence ID" value="KAK3261866.1"/>
    <property type="molecule type" value="Genomic_DNA"/>
</dbReference>
<proteinExistence type="predicted"/>
<dbReference type="SUPFAM" id="SSF51735">
    <property type="entry name" value="NAD(P)-binding Rossmann-fold domains"/>
    <property type="match status" value="1"/>
</dbReference>